<feature type="signal peptide" evidence="1">
    <location>
        <begin position="1"/>
        <end position="27"/>
    </location>
</feature>
<gene>
    <name evidence="2" type="ORF">LVJ81_08765</name>
</gene>
<keyword evidence="1" id="KW-0732">Signal</keyword>
<accession>A0ABY4E7I4</accession>
<organism evidence="2 3">
    <name type="scientific">Vitreoscilla stercoraria</name>
    <dbReference type="NCBI Taxonomy" id="61"/>
    <lineage>
        <taxon>Bacteria</taxon>
        <taxon>Pseudomonadati</taxon>
        <taxon>Pseudomonadota</taxon>
        <taxon>Betaproteobacteria</taxon>
        <taxon>Neisseriales</taxon>
        <taxon>Neisseriaceae</taxon>
        <taxon>Vitreoscilla</taxon>
    </lineage>
</organism>
<keyword evidence="3" id="KW-1185">Reference proteome</keyword>
<dbReference type="PROSITE" id="PS51257">
    <property type="entry name" value="PROKAR_LIPOPROTEIN"/>
    <property type="match status" value="1"/>
</dbReference>
<dbReference type="Pfam" id="PF07813">
    <property type="entry name" value="LTXXQ"/>
    <property type="match status" value="1"/>
</dbReference>
<dbReference type="Proteomes" id="UP000832034">
    <property type="component" value="Chromosome"/>
</dbReference>
<evidence type="ECO:0000313" key="3">
    <source>
        <dbReference type="Proteomes" id="UP000832034"/>
    </source>
</evidence>
<feature type="chain" id="PRO_5047193641" evidence="1">
    <location>
        <begin position="28"/>
        <end position="131"/>
    </location>
</feature>
<dbReference type="InterPro" id="IPR012899">
    <property type="entry name" value="LTXXQ"/>
</dbReference>
<evidence type="ECO:0000256" key="1">
    <source>
        <dbReference type="SAM" id="SignalP"/>
    </source>
</evidence>
<dbReference type="EMBL" id="CP091512">
    <property type="protein sequence ID" value="UOO91726.1"/>
    <property type="molecule type" value="Genomic_DNA"/>
</dbReference>
<reference evidence="2" key="2">
    <citation type="journal article" date="2022" name="Res Sq">
        <title>Evolution of multicellular longitudinally dividing oral cavity symbionts (Neisseriaceae).</title>
        <authorList>
            <person name="Nyongesa S."/>
            <person name="Weber P."/>
            <person name="Bernet E."/>
            <person name="Pullido F."/>
            <person name="Nieckarz M."/>
            <person name="Delaby M."/>
            <person name="Nieves C."/>
            <person name="Viehboeck T."/>
            <person name="Krause N."/>
            <person name="Rivera-Millot A."/>
            <person name="Nakamura A."/>
            <person name="Vischer N."/>
            <person name="VanNieuwenhze M."/>
            <person name="Brun Y."/>
            <person name="Cava F."/>
            <person name="Bulgheresi S."/>
            <person name="Veyrier F."/>
        </authorList>
    </citation>
    <scope>NUCLEOTIDE SEQUENCE</scope>
    <source>
        <strain evidence="2">SAG 1488-6</strain>
    </source>
</reference>
<name>A0ABY4E7I4_VITST</name>
<proteinExistence type="predicted"/>
<evidence type="ECO:0000313" key="2">
    <source>
        <dbReference type="EMBL" id="UOO91726.1"/>
    </source>
</evidence>
<dbReference type="RefSeq" id="WP_169708872.1">
    <property type="nucleotide sequence ID" value="NZ_CP091512.1"/>
</dbReference>
<sequence length="131" mass="15407">MIPTLKKTTLGCVLFVSFFACMQTAHAVGMNCNTSQLGLTPTQKNQLRQLRHEYRTLRDDMTRKKPSAATARRDLVQILMQDDFNDHAARQYVSQKYLYNAELDMQDLRMQHYFFKVLTPQQKQQWLSQCQ</sequence>
<reference evidence="2" key="1">
    <citation type="submission" date="2021-12" db="EMBL/GenBank/DDBJ databases">
        <authorList>
            <person name="Veyrier F.J."/>
        </authorList>
    </citation>
    <scope>NUCLEOTIDE SEQUENCE</scope>
    <source>
        <strain evidence="2">SAG 1488-6</strain>
    </source>
</reference>
<dbReference type="Gene3D" id="1.20.120.1490">
    <property type="match status" value="1"/>
</dbReference>
<protein>
    <submittedName>
        <fullName evidence="2">Spy/CpxP family protein refolding chaperone</fullName>
    </submittedName>
</protein>